<feature type="compositionally biased region" description="Polar residues" evidence="1">
    <location>
        <begin position="297"/>
        <end position="318"/>
    </location>
</feature>
<accession>A0A8J8T3W8</accession>
<feature type="compositionally biased region" description="Polar residues" evidence="1">
    <location>
        <begin position="469"/>
        <end position="498"/>
    </location>
</feature>
<reference evidence="2" key="1">
    <citation type="submission" date="2019-06" db="EMBL/GenBank/DDBJ databases">
        <authorList>
            <person name="Zheng W."/>
        </authorList>
    </citation>
    <scope>NUCLEOTIDE SEQUENCE</scope>
    <source>
        <strain evidence="2">QDHG01</strain>
    </source>
</reference>
<feature type="region of interest" description="Disordered" evidence="1">
    <location>
        <begin position="282"/>
        <end position="328"/>
    </location>
</feature>
<evidence type="ECO:0000313" key="2">
    <source>
        <dbReference type="EMBL" id="TNV81289.1"/>
    </source>
</evidence>
<feature type="region of interest" description="Disordered" evidence="1">
    <location>
        <begin position="465"/>
        <end position="509"/>
    </location>
</feature>
<organism evidence="2 3">
    <name type="scientific">Halteria grandinella</name>
    <dbReference type="NCBI Taxonomy" id="5974"/>
    <lineage>
        <taxon>Eukaryota</taxon>
        <taxon>Sar</taxon>
        <taxon>Alveolata</taxon>
        <taxon>Ciliophora</taxon>
        <taxon>Intramacronucleata</taxon>
        <taxon>Spirotrichea</taxon>
        <taxon>Stichotrichia</taxon>
        <taxon>Sporadotrichida</taxon>
        <taxon>Halteriidae</taxon>
        <taxon>Halteria</taxon>
    </lineage>
</organism>
<evidence type="ECO:0000256" key="1">
    <source>
        <dbReference type="SAM" id="MobiDB-lite"/>
    </source>
</evidence>
<feature type="compositionally biased region" description="Basic and acidic residues" evidence="1">
    <location>
        <begin position="375"/>
        <end position="387"/>
    </location>
</feature>
<evidence type="ECO:0000313" key="3">
    <source>
        <dbReference type="Proteomes" id="UP000785679"/>
    </source>
</evidence>
<gene>
    <name evidence="2" type="ORF">FGO68_gene15806</name>
</gene>
<dbReference type="Proteomes" id="UP000785679">
    <property type="component" value="Unassembled WGS sequence"/>
</dbReference>
<feature type="compositionally biased region" description="Polar residues" evidence="1">
    <location>
        <begin position="409"/>
        <end position="419"/>
    </location>
</feature>
<feature type="region of interest" description="Disordered" evidence="1">
    <location>
        <begin position="369"/>
        <end position="449"/>
    </location>
</feature>
<sequence length="509" mass="57699">MMRVTTDEHQYMQSDVGCGNVFGIQDGNTSSGGLISFRQSMHHSLTSQDNLNQRPPSFKHNFNRVNIEINHLTLGRPSQNGQSEEISANLKLLHQDISDMKSPIQSASIPDIEIIEDANSITLKETPMKITQHAANFAQNRRKSQKVKTPRDSFFNELSRKGDKRFKQGILESLRVQNELKDCTFRPQVHPIPDEILNQASKLGGTSFVFAPTQLQNDNTNNNGPLSPKIISIIKKQVDKDRLASIESIHERLFKEKQVKEQQYELLNMYSMKRELKDCTFHPKISSRNGSEDRNFVSKSNNGSHSPRSFGGLSSTSRQNKRKLHIPPVKLVTINNSIQLLRQHEDPNNHGTAAFSERQSILPAHMKQKMNDSTLEEHPQLHTERSSKLLMPQLSGVKTRERSSHSRNKPSITDLSTPRRNIAMRQGTPKSGGTDKRQGGSDLASLRNLDLSKSKQMLETLKAKYFQEPKQQQSSDHTALNGQRARNTSRNLESNQHSRTIKQTKRGVR</sequence>
<feature type="compositionally biased region" description="Basic residues" evidence="1">
    <location>
        <begin position="499"/>
        <end position="509"/>
    </location>
</feature>
<name>A0A8J8T3W8_HALGN</name>
<proteinExistence type="predicted"/>
<dbReference type="EMBL" id="RRYP01006328">
    <property type="protein sequence ID" value="TNV81289.1"/>
    <property type="molecule type" value="Genomic_DNA"/>
</dbReference>
<protein>
    <submittedName>
        <fullName evidence="2">Uncharacterized protein</fullName>
    </submittedName>
</protein>
<dbReference type="AlphaFoldDB" id="A0A8J8T3W8"/>
<keyword evidence="3" id="KW-1185">Reference proteome</keyword>
<comment type="caution">
    <text evidence="2">The sequence shown here is derived from an EMBL/GenBank/DDBJ whole genome shotgun (WGS) entry which is preliminary data.</text>
</comment>